<evidence type="ECO:0000256" key="11">
    <source>
        <dbReference type="ARBA" id="ARBA00023136"/>
    </source>
</evidence>
<evidence type="ECO:0000256" key="3">
    <source>
        <dbReference type="ARBA" id="ARBA00004479"/>
    </source>
</evidence>
<feature type="chain" id="PRO_5045166171" evidence="13">
    <location>
        <begin position="21"/>
        <end position="1162"/>
    </location>
</feature>
<evidence type="ECO:0000256" key="13">
    <source>
        <dbReference type="SAM" id="SignalP"/>
    </source>
</evidence>
<evidence type="ECO:0000256" key="1">
    <source>
        <dbReference type="ARBA" id="ARBA00001936"/>
    </source>
</evidence>
<keyword evidence="10" id="KW-0482">Metalloprotease</keyword>
<protein>
    <submittedName>
        <fullName evidence="14">TraB/GumN family protein</fullName>
    </submittedName>
</protein>
<keyword evidence="12" id="KW-0325">Glycoprotein</keyword>
<evidence type="ECO:0000256" key="12">
    <source>
        <dbReference type="ARBA" id="ARBA00023180"/>
    </source>
</evidence>
<comment type="cofactor">
    <cofactor evidence="2">
        <name>Co(2+)</name>
        <dbReference type="ChEBI" id="CHEBI:48828"/>
    </cofactor>
</comment>
<dbReference type="InterPro" id="IPR040230">
    <property type="entry name" value="TIKI1/2-like"/>
</dbReference>
<evidence type="ECO:0000256" key="6">
    <source>
        <dbReference type="ARBA" id="ARBA00022723"/>
    </source>
</evidence>
<evidence type="ECO:0000256" key="8">
    <source>
        <dbReference type="ARBA" id="ARBA00022801"/>
    </source>
</evidence>
<comment type="caution">
    <text evidence="14">The sequence shown here is derived from an EMBL/GenBank/DDBJ whole genome shotgun (WGS) entry which is preliminary data.</text>
</comment>
<name>A0ABS1KUN2_9BACT</name>
<keyword evidence="5" id="KW-0812">Transmembrane</keyword>
<keyword evidence="7 13" id="KW-0732">Signal</keyword>
<keyword evidence="9" id="KW-1133">Transmembrane helix</keyword>
<gene>
    <name evidence="14" type="ORF">JI741_12400</name>
</gene>
<dbReference type="InterPro" id="IPR002816">
    <property type="entry name" value="TraB/PrgY/GumN_fam"/>
</dbReference>
<evidence type="ECO:0000256" key="4">
    <source>
        <dbReference type="ARBA" id="ARBA00022670"/>
    </source>
</evidence>
<proteinExistence type="predicted"/>
<organism evidence="14 15">
    <name type="scientific">Chryseolinea lacunae</name>
    <dbReference type="NCBI Taxonomy" id="2801331"/>
    <lineage>
        <taxon>Bacteria</taxon>
        <taxon>Pseudomonadati</taxon>
        <taxon>Bacteroidota</taxon>
        <taxon>Cytophagia</taxon>
        <taxon>Cytophagales</taxon>
        <taxon>Fulvivirgaceae</taxon>
        <taxon>Chryseolinea</taxon>
    </lineage>
</organism>
<dbReference type="PANTHER" id="PTHR31120">
    <property type="entry name" value="METALLOPROTEASE TIKI"/>
    <property type="match status" value="1"/>
</dbReference>
<evidence type="ECO:0000256" key="7">
    <source>
        <dbReference type="ARBA" id="ARBA00022729"/>
    </source>
</evidence>
<evidence type="ECO:0000256" key="10">
    <source>
        <dbReference type="ARBA" id="ARBA00023049"/>
    </source>
</evidence>
<dbReference type="Proteomes" id="UP000613030">
    <property type="component" value="Unassembled WGS sequence"/>
</dbReference>
<dbReference type="PANTHER" id="PTHR31120:SF6">
    <property type="entry name" value="METALLOPROTEASE TIKI HOMOLOG"/>
    <property type="match status" value="1"/>
</dbReference>
<keyword evidence="11" id="KW-0472">Membrane</keyword>
<dbReference type="EMBL" id="JAERRB010000003">
    <property type="protein sequence ID" value="MBL0742026.1"/>
    <property type="molecule type" value="Genomic_DNA"/>
</dbReference>
<keyword evidence="4" id="KW-0645">Protease</keyword>
<dbReference type="CDD" id="cd14789">
    <property type="entry name" value="Tiki"/>
    <property type="match status" value="1"/>
</dbReference>
<keyword evidence="6" id="KW-0479">Metal-binding</keyword>
<evidence type="ECO:0000313" key="14">
    <source>
        <dbReference type="EMBL" id="MBL0742026.1"/>
    </source>
</evidence>
<comment type="subcellular location">
    <subcellularLocation>
        <location evidence="3">Membrane</location>
        <topology evidence="3">Single-pass type I membrane protein</topology>
    </subcellularLocation>
</comment>
<evidence type="ECO:0000256" key="2">
    <source>
        <dbReference type="ARBA" id="ARBA00001941"/>
    </source>
</evidence>
<keyword evidence="8" id="KW-0378">Hydrolase</keyword>
<evidence type="ECO:0000313" key="15">
    <source>
        <dbReference type="Proteomes" id="UP000613030"/>
    </source>
</evidence>
<sequence>MNRFCILLAACFLTAFSLSAQTPGKRTNYKLLWKISGKGLKSPSYIFGTMHVQDNRAFDFSDSVLLKISECKAFSLEVHPDSIVKALLPIMIGQARSGKNKFKELLNEKEYKEIDSLMQKRTGLSLDKLKTPTMARMFLEKRFGKKEKSTFLDAYLYNIARRQGKSIVGIENAKDQLSVLDNFSADDFRRALLDTASTSAISMPSPFTSMISLYYNGDIDALRNYIKDNPATTADYYNQLITQRNLGMAVNIRKEIHKQSTFFAVGAGHLAGDEGLIHLLQREGYTVQVVKPTFTGLAKKYKYEKLEEPWYTYTSSQGAYSVTMPAKPMELKIDSIALTFQTYVDIGTPVVFQTTYIPLGGQFRGKSPKYALDKLVERMGKGRLRMDKVTRIEVQGLEGREIISNQGGAFVRMQILLRGDMVYMLQASPQRDVAFSADAEKFFHSFRTLEVGKTEWKDFTVPQGAFTVRLPSDVKSQVIKPDPEKFGGRYTLNIFHATDQELSETFVVRYNDFPSNLASEDDSAYYASIAVNMVEAMQGKNMQQHEAVVQGLRGSEFTFDVGESSKVKGRVVLRGGRTYLLLATGPNNGAVSNVDNFINSLRFNPYSKPQLKEFEFPSHHLKIILPASFPADSVGYPKPDDSRDSGYVEYAAVDGASGINYLMTVDRLSDYDHYDSEEDFFTDQNSRYEDDSVVSRTLLHDKKFFGQQLKVTLAKSNAVLHEKLLIYGQTIYRLLVRLPADADPSLATNFFASLKVPEQKETWSLFTDKTAKILNDLSAKDTLVSQKASRYLPAYDFKPAALTALYEALGKSYADDAKESNTREKLFTVLNNVHDGTTIDFIKRIYSTLPDTSDWKADALEVLTSMRTHASSQAFIELFEKEEKKKDFAPYQLLHPYSDSLQLLNSTLPRVLKQLPKFEYAYYALRLTREAIDSNALDATSKAKVFEIILALAQEKVKTIASVVNSENAFEQDSYYEGIANILMLTPATETIKSIFVAMNNPLMPDTRIVTTKFFLKNNMKVATADLDAMATDPLYRIPLYDLLKTFGQEKLYPPKLLSQEKFAEGALYEYMNYEDGIPEHIKLVETRAVRYKDARQNLYVYKYQYPDDNTWYVAVSGPFPEKIKHVPDQGDYTYASYEEFESKKLNEILKGLLDESVELLK</sequence>
<feature type="signal peptide" evidence="13">
    <location>
        <begin position="1"/>
        <end position="20"/>
    </location>
</feature>
<comment type="cofactor">
    <cofactor evidence="1">
        <name>Mn(2+)</name>
        <dbReference type="ChEBI" id="CHEBI:29035"/>
    </cofactor>
</comment>
<accession>A0ABS1KUN2</accession>
<evidence type="ECO:0000256" key="9">
    <source>
        <dbReference type="ARBA" id="ARBA00022989"/>
    </source>
</evidence>
<evidence type="ECO:0000256" key="5">
    <source>
        <dbReference type="ARBA" id="ARBA00022692"/>
    </source>
</evidence>
<dbReference type="Pfam" id="PF01963">
    <property type="entry name" value="TraB_PrgY_gumN"/>
    <property type="match status" value="1"/>
</dbReference>
<keyword evidence="15" id="KW-1185">Reference proteome</keyword>
<reference evidence="14 15" key="1">
    <citation type="submission" date="2021-01" db="EMBL/GenBank/DDBJ databases">
        <title>Chryseolinea sp. Jin1 Genome sequencing and assembly.</title>
        <authorList>
            <person name="Kim I."/>
        </authorList>
    </citation>
    <scope>NUCLEOTIDE SEQUENCE [LARGE SCALE GENOMIC DNA]</scope>
    <source>
        <strain evidence="14 15">Jin1</strain>
    </source>
</reference>